<gene>
    <name evidence="2" type="ORF">ACFQ5G_31710</name>
</gene>
<proteinExistence type="predicted"/>
<dbReference type="Proteomes" id="UP001597183">
    <property type="component" value="Unassembled WGS sequence"/>
</dbReference>
<name>A0ABW4AGY2_9ACTN</name>
<comment type="caution">
    <text evidence="2">The sequence shown here is derived from an EMBL/GenBank/DDBJ whole genome shotgun (WGS) entry which is preliminary data.</text>
</comment>
<dbReference type="Gene3D" id="2.60.120.260">
    <property type="entry name" value="Galactose-binding domain-like"/>
    <property type="match status" value="1"/>
</dbReference>
<evidence type="ECO:0000313" key="3">
    <source>
        <dbReference type="Proteomes" id="UP001597183"/>
    </source>
</evidence>
<organism evidence="2 3">
    <name type="scientific">Actinoplanes sichuanensis</name>
    <dbReference type="NCBI Taxonomy" id="512349"/>
    <lineage>
        <taxon>Bacteria</taxon>
        <taxon>Bacillati</taxon>
        <taxon>Actinomycetota</taxon>
        <taxon>Actinomycetes</taxon>
        <taxon>Micromonosporales</taxon>
        <taxon>Micromonosporaceae</taxon>
        <taxon>Actinoplanes</taxon>
    </lineage>
</organism>
<evidence type="ECO:0000313" key="2">
    <source>
        <dbReference type="EMBL" id="MFD1369929.1"/>
    </source>
</evidence>
<keyword evidence="3" id="KW-1185">Reference proteome</keyword>
<evidence type="ECO:0000256" key="1">
    <source>
        <dbReference type="SAM" id="Coils"/>
    </source>
</evidence>
<feature type="non-terminal residue" evidence="2">
    <location>
        <position position="1"/>
    </location>
</feature>
<dbReference type="EMBL" id="JBHTMK010000041">
    <property type="protein sequence ID" value="MFD1369929.1"/>
    <property type="molecule type" value="Genomic_DNA"/>
</dbReference>
<accession>A0ABW4AGY2</accession>
<sequence>LTVKNFVDLIRKSDKAGTRVKAAALAAGDGTHTDQLAFLGDGIVTAHETDRMIEIEEIAHGNEALRLKLIEEAARKRAMAVLLVAATDGMLAASDRDFITYIWENAAQGTEVRGAAERAVLSREPADWNAYIHTGIHEAREADRQLAMRKKYEADVAKAEEVLAQADKEGYHVLAIATRKALAGSATELGDFVSFGQYDLDLITGFETGEVPLNWSHSPAWTGSIRNVNACSLADTATYKDAVAKAVANVTAKTKSVKDLEATVASATGAAKVAAQAKLITARLNLQVAQDHKIEMDKLAAACAAKAPENSVVAERAHSGSKAIRVYGVDQNATQSYAYFQALNLSRISVKPTTKLTYWVYPESNTTVGHVVAANSTCLAVDLTFSNGANLRDSGAVDQKGNRVHPAHQCGRLTPETWNKVEVSLAGFNGRAITGLQIAYDQPGNTGAFRGYIDDISIAD</sequence>
<keyword evidence="1" id="KW-0175">Coiled coil</keyword>
<feature type="coiled-coil region" evidence="1">
    <location>
        <begin position="142"/>
        <end position="169"/>
    </location>
</feature>
<protein>
    <submittedName>
        <fullName evidence="2">Uncharacterized protein</fullName>
    </submittedName>
</protein>
<reference evidence="3" key="1">
    <citation type="journal article" date="2019" name="Int. J. Syst. Evol. Microbiol.">
        <title>The Global Catalogue of Microorganisms (GCM) 10K type strain sequencing project: providing services to taxonomists for standard genome sequencing and annotation.</title>
        <authorList>
            <consortium name="The Broad Institute Genomics Platform"/>
            <consortium name="The Broad Institute Genome Sequencing Center for Infectious Disease"/>
            <person name="Wu L."/>
            <person name="Ma J."/>
        </authorList>
    </citation>
    <scope>NUCLEOTIDE SEQUENCE [LARGE SCALE GENOMIC DNA]</scope>
    <source>
        <strain evidence="3">CCM 7526</strain>
    </source>
</reference>